<feature type="transmembrane region" description="Helical" evidence="1">
    <location>
        <begin position="73"/>
        <end position="96"/>
    </location>
</feature>
<keyword evidence="1" id="KW-0812">Transmembrane</keyword>
<proteinExistence type="predicted"/>
<reference evidence="2 3" key="1">
    <citation type="submission" date="2019-07" db="EMBL/GenBank/DDBJ databases">
        <title>Novel species isolated from glacier.</title>
        <authorList>
            <person name="Liu Q."/>
            <person name="Xin Y.-H."/>
        </authorList>
    </citation>
    <scope>NUCLEOTIDE SEQUENCE [LARGE SCALE GENOMIC DNA]</scope>
    <source>
        <strain evidence="2 3">LB1R16</strain>
    </source>
</reference>
<name>A0A552UJA0_9SPHN</name>
<comment type="caution">
    <text evidence="2">The sequence shown here is derived from an EMBL/GenBank/DDBJ whole genome shotgun (WGS) entry which is preliminary data.</text>
</comment>
<accession>A0A552UJA0</accession>
<dbReference type="EMBL" id="VJWA01000001">
    <property type="protein sequence ID" value="TRW18251.1"/>
    <property type="molecule type" value="Genomic_DNA"/>
</dbReference>
<evidence type="ECO:0000256" key="1">
    <source>
        <dbReference type="SAM" id="Phobius"/>
    </source>
</evidence>
<gene>
    <name evidence="2" type="ORF">FMM06_09185</name>
</gene>
<dbReference type="OrthoDB" id="7594143at2"/>
<keyword evidence="1" id="KW-1133">Transmembrane helix</keyword>
<evidence type="ECO:0000313" key="3">
    <source>
        <dbReference type="Proteomes" id="UP000317894"/>
    </source>
</evidence>
<dbReference type="AlphaFoldDB" id="A0A552UJA0"/>
<keyword evidence="1" id="KW-0472">Membrane</keyword>
<organism evidence="2 3">
    <name type="scientific">Glacieibacterium frigidum</name>
    <dbReference type="NCBI Taxonomy" id="2593303"/>
    <lineage>
        <taxon>Bacteria</taxon>
        <taxon>Pseudomonadati</taxon>
        <taxon>Pseudomonadota</taxon>
        <taxon>Alphaproteobacteria</taxon>
        <taxon>Sphingomonadales</taxon>
        <taxon>Sphingosinicellaceae</taxon>
        <taxon>Glacieibacterium</taxon>
    </lineage>
</organism>
<dbReference type="RefSeq" id="WP_144236944.1">
    <property type="nucleotide sequence ID" value="NZ_VJWA01000001.1"/>
</dbReference>
<feature type="transmembrane region" description="Helical" evidence="1">
    <location>
        <begin position="47"/>
        <end position="67"/>
    </location>
</feature>
<protein>
    <recommendedName>
        <fullName evidence="4">5-bromo-4-chloroindolyl phosphate hydrolysis protein</fullName>
    </recommendedName>
</protein>
<dbReference type="Proteomes" id="UP000317894">
    <property type="component" value="Unassembled WGS sequence"/>
</dbReference>
<keyword evidence="3" id="KW-1185">Reference proteome</keyword>
<sequence>MSRDVDRAIARFDEVLDRLPGGFNNTARTRRISRTVSNAGRRLRRGLYAVAALLAVLLGYTLFVGAIGIGGFLLAALLLPLAFILGMILPLGGAAIETPALKKLPPAELPARTDVWLDARRRDLPRLAAPTLDAISAKLNAIGPQLAAVPAMDARAQDVGRLLNSHLPELVERYRKVPPELRRTPADDGGPSIEARLVEGLKTVDTELARVSENLASDDRDAFLIQGKFLENRYKEPQVGE</sequence>
<evidence type="ECO:0000313" key="2">
    <source>
        <dbReference type="EMBL" id="TRW18251.1"/>
    </source>
</evidence>
<evidence type="ECO:0008006" key="4">
    <source>
        <dbReference type="Google" id="ProtNLM"/>
    </source>
</evidence>